<dbReference type="InterPro" id="IPR014284">
    <property type="entry name" value="RNA_pol_sigma-70_dom"/>
</dbReference>
<accession>A0AA49GJ50</accession>
<dbReference type="GO" id="GO:0006352">
    <property type="term" value="P:DNA-templated transcription initiation"/>
    <property type="evidence" value="ECO:0007669"/>
    <property type="project" value="InterPro"/>
</dbReference>
<feature type="domain" description="RNA polymerase sigma-70 region 2" evidence="5">
    <location>
        <begin position="42"/>
        <end position="101"/>
    </location>
</feature>
<dbReference type="EMBL" id="CP120682">
    <property type="protein sequence ID" value="WKN35780.1"/>
    <property type="molecule type" value="Genomic_DNA"/>
</dbReference>
<dbReference type="InterPro" id="IPR039425">
    <property type="entry name" value="RNA_pol_sigma-70-like"/>
</dbReference>
<dbReference type="Pfam" id="PF08281">
    <property type="entry name" value="Sigma70_r4_2"/>
    <property type="match status" value="1"/>
</dbReference>
<comment type="similarity">
    <text evidence="1">Belongs to the sigma-70 factor family. ECF subfamily.</text>
</comment>
<dbReference type="PANTHER" id="PTHR43133:SF46">
    <property type="entry name" value="RNA POLYMERASE SIGMA-70 FACTOR ECF SUBFAMILY"/>
    <property type="match status" value="1"/>
</dbReference>
<proteinExistence type="inferred from homology"/>
<reference evidence="7" key="1">
    <citation type="journal article" date="2023" name="Comput. Struct. Biotechnol. J.">
        <title>Discovery of a novel marine Bacteroidetes with a rich repertoire of carbohydrate-active enzymes.</title>
        <authorList>
            <person name="Chen B."/>
            <person name="Liu G."/>
            <person name="Chen Q."/>
            <person name="Wang H."/>
            <person name="Liu L."/>
            <person name="Tang K."/>
        </authorList>
    </citation>
    <scope>NUCLEOTIDE SEQUENCE</scope>
    <source>
        <strain evidence="7">TK19036</strain>
    </source>
</reference>
<keyword evidence="4" id="KW-0804">Transcription</keyword>
<keyword evidence="3" id="KW-0731">Sigma factor</keyword>
<dbReference type="AlphaFoldDB" id="A0AA49GJ50"/>
<evidence type="ECO:0000256" key="4">
    <source>
        <dbReference type="ARBA" id="ARBA00023163"/>
    </source>
</evidence>
<dbReference type="InterPro" id="IPR036388">
    <property type="entry name" value="WH-like_DNA-bd_sf"/>
</dbReference>
<feature type="domain" description="RNA polymerase sigma factor 70 region 4 type 2" evidence="6">
    <location>
        <begin position="140"/>
        <end position="185"/>
    </location>
</feature>
<dbReference type="PANTHER" id="PTHR43133">
    <property type="entry name" value="RNA POLYMERASE ECF-TYPE SIGMA FACTO"/>
    <property type="match status" value="1"/>
</dbReference>
<evidence type="ECO:0000313" key="7">
    <source>
        <dbReference type="EMBL" id="WKN35780.1"/>
    </source>
</evidence>
<dbReference type="GO" id="GO:0016987">
    <property type="term" value="F:sigma factor activity"/>
    <property type="evidence" value="ECO:0007669"/>
    <property type="project" value="UniProtKB-KW"/>
</dbReference>
<name>A0AA49GJ50_9BACT</name>
<gene>
    <name evidence="7" type="ORF">K4G66_25770</name>
</gene>
<evidence type="ECO:0000256" key="2">
    <source>
        <dbReference type="ARBA" id="ARBA00023015"/>
    </source>
</evidence>
<dbReference type="CDD" id="cd06171">
    <property type="entry name" value="Sigma70_r4"/>
    <property type="match status" value="1"/>
</dbReference>
<dbReference type="SUPFAM" id="SSF88659">
    <property type="entry name" value="Sigma3 and sigma4 domains of RNA polymerase sigma factors"/>
    <property type="match status" value="1"/>
</dbReference>
<dbReference type="InterPro" id="IPR013325">
    <property type="entry name" value="RNA_pol_sigma_r2"/>
</dbReference>
<evidence type="ECO:0000256" key="1">
    <source>
        <dbReference type="ARBA" id="ARBA00010641"/>
    </source>
</evidence>
<protein>
    <submittedName>
        <fullName evidence="7">Sigma-70 family RNA polymerase sigma factor</fullName>
    </submittedName>
</protein>
<dbReference type="GO" id="GO:0003677">
    <property type="term" value="F:DNA binding"/>
    <property type="evidence" value="ECO:0007669"/>
    <property type="project" value="InterPro"/>
</dbReference>
<evidence type="ECO:0000256" key="3">
    <source>
        <dbReference type="ARBA" id="ARBA00023082"/>
    </source>
</evidence>
<dbReference type="Pfam" id="PF04542">
    <property type="entry name" value="Sigma70_r2"/>
    <property type="match status" value="1"/>
</dbReference>
<evidence type="ECO:0000259" key="6">
    <source>
        <dbReference type="Pfam" id="PF08281"/>
    </source>
</evidence>
<dbReference type="NCBIfam" id="TIGR02937">
    <property type="entry name" value="sigma70-ECF"/>
    <property type="match status" value="1"/>
</dbReference>
<dbReference type="InterPro" id="IPR007627">
    <property type="entry name" value="RNA_pol_sigma70_r2"/>
</dbReference>
<dbReference type="InterPro" id="IPR013249">
    <property type="entry name" value="RNA_pol_sigma70_r4_t2"/>
</dbReference>
<organism evidence="7">
    <name type="scientific">Roseihalotalea indica</name>
    <dbReference type="NCBI Taxonomy" id="2867963"/>
    <lineage>
        <taxon>Bacteria</taxon>
        <taxon>Pseudomonadati</taxon>
        <taxon>Bacteroidota</taxon>
        <taxon>Cytophagia</taxon>
        <taxon>Cytophagales</taxon>
        <taxon>Catalimonadaceae</taxon>
        <taxon>Roseihalotalea</taxon>
    </lineage>
</organism>
<dbReference type="Gene3D" id="1.10.10.10">
    <property type="entry name" value="Winged helix-like DNA-binding domain superfamily/Winged helix DNA-binding domain"/>
    <property type="match status" value="1"/>
</dbReference>
<reference evidence="7" key="2">
    <citation type="journal article" date="2024" name="Antonie Van Leeuwenhoek">
        <title>Roseihalotalea indica gen. nov., sp. nov., a halophilic Bacteroidetes from mesopelagic Southwest Indian Ocean with higher carbohydrate metabolic potential.</title>
        <authorList>
            <person name="Chen B."/>
            <person name="Zhang M."/>
            <person name="Lin D."/>
            <person name="Ye J."/>
            <person name="Tang K."/>
        </authorList>
    </citation>
    <scope>NUCLEOTIDE SEQUENCE</scope>
    <source>
        <strain evidence="7">TK19036</strain>
    </source>
</reference>
<keyword evidence="2" id="KW-0805">Transcription regulation</keyword>
<sequence length="231" mass="27220">MTLQKDITMSDAVLHPTEDCLWLAFREGSESAFDLIYGKQFPVLFNYGYRLCQDEELVKDCIQNLFVEIWQKRHQIKKVYSLKHYFIKIMRRKVFKELKIRQKTDTEQFSLEINEYRLDCLISCLSEQNLENEISVVTSRRLQCAVANLSARKKEAILLKFYENLTYAEISEVMDLRETKYARQLVYRALDELKKYITVIEENKRVGSVDAVFMLLLLLPSFSQVGSSIIL</sequence>
<evidence type="ECO:0000259" key="5">
    <source>
        <dbReference type="Pfam" id="PF04542"/>
    </source>
</evidence>
<dbReference type="Gene3D" id="1.10.1740.10">
    <property type="match status" value="1"/>
</dbReference>
<dbReference type="InterPro" id="IPR013324">
    <property type="entry name" value="RNA_pol_sigma_r3/r4-like"/>
</dbReference>
<dbReference type="SUPFAM" id="SSF88946">
    <property type="entry name" value="Sigma2 domain of RNA polymerase sigma factors"/>
    <property type="match status" value="1"/>
</dbReference>